<feature type="domain" description="Transposase IS66 central" evidence="1">
    <location>
        <begin position="109"/>
        <end position="214"/>
    </location>
</feature>
<dbReference type="AlphaFoldDB" id="A0A7G9Z6G1"/>
<dbReference type="Pfam" id="PF03050">
    <property type="entry name" value="DDE_Tnp_IS66"/>
    <property type="match status" value="1"/>
</dbReference>
<evidence type="ECO:0000313" key="2">
    <source>
        <dbReference type="EMBL" id="QNO55845.1"/>
    </source>
</evidence>
<dbReference type="PANTHER" id="PTHR33678:SF2">
    <property type="match status" value="1"/>
</dbReference>
<evidence type="ECO:0000259" key="1">
    <source>
        <dbReference type="Pfam" id="PF03050"/>
    </source>
</evidence>
<accession>A0A7G9Z6G1</accession>
<reference evidence="2" key="1">
    <citation type="submission" date="2020-06" db="EMBL/GenBank/DDBJ databases">
        <title>Unique genomic features of the anaerobic methanotrophic archaea.</title>
        <authorList>
            <person name="Chadwick G.L."/>
            <person name="Skennerton C.T."/>
            <person name="Laso-Perez R."/>
            <person name="Leu A.O."/>
            <person name="Speth D.R."/>
            <person name="Yu H."/>
            <person name="Morgan-Lang C."/>
            <person name="Hatzenpichler R."/>
            <person name="Goudeau D."/>
            <person name="Malmstrom R."/>
            <person name="Brazelton W.J."/>
            <person name="Woyke T."/>
            <person name="Hallam S.J."/>
            <person name="Tyson G.W."/>
            <person name="Wegener G."/>
            <person name="Boetius A."/>
            <person name="Orphan V."/>
        </authorList>
    </citation>
    <scope>NUCLEOTIDE SEQUENCE</scope>
</reference>
<dbReference type="PANTHER" id="PTHR33678">
    <property type="entry name" value="BLL1576 PROTEIN"/>
    <property type="match status" value="1"/>
</dbReference>
<dbReference type="InterPro" id="IPR004291">
    <property type="entry name" value="Transposase_IS66_central"/>
</dbReference>
<name>A0A7G9Z6G1_9EURY</name>
<protein>
    <recommendedName>
        <fullName evidence="1">Transposase IS66 central domain-containing protein</fullName>
    </recommendedName>
</protein>
<sequence length="257" mass="29807">MEIAQLRNIILMRQTYLNRHGLITKLIEELRAKLAKYENPHTPSSAQRYKKNSLHRPKSRSFSSIVTVRRIKDFALHLYSFNITPKGIPDAILRVGDVDAFIEQPGGKELSEAIHEKFKVLKEFIGKDPPTSMEERKQQKEMWAREMAELAEHFSKFTGLKKPVTYIRNGLGNWYTCLLYPGMEPTNNLSEQVIREHVLMRKIIGTFRSEDGTEYYQYLASVFATWRLQAKDVYAGLKKLLVNELCLRCAIQIPPSF</sequence>
<organism evidence="2">
    <name type="scientific">Candidatus Methanophaga sp. ANME-1 ERB7</name>
    <dbReference type="NCBI Taxonomy" id="2759913"/>
    <lineage>
        <taxon>Archaea</taxon>
        <taxon>Methanobacteriati</taxon>
        <taxon>Methanobacteriota</taxon>
        <taxon>Stenosarchaea group</taxon>
        <taxon>Methanomicrobia</taxon>
        <taxon>Candidatus Methanophagales</taxon>
        <taxon>Candidatus Methanophagaceae</taxon>
        <taxon>Candidatus Methanophaga</taxon>
    </lineage>
</organism>
<dbReference type="InterPro" id="IPR052344">
    <property type="entry name" value="Transposase-related"/>
</dbReference>
<proteinExistence type="predicted"/>
<gene>
    <name evidence="2" type="ORF">BCMEECLJ_00011</name>
</gene>
<dbReference type="EMBL" id="MT631631">
    <property type="protein sequence ID" value="QNO55845.1"/>
    <property type="molecule type" value="Genomic_DNA"/>
</dbReference>